<dbReference type="OrthoDB" id="179934at2"/>
<dbReference type="PANTHER" id="PTHR12110">
    <property type="entry name" value="HYDROXYPYRUVATE ISOMERASE"/>
    <property type="match status" value="1"/>
</dbReference>
<dbReference type="InterPro" id="IPR036237">
    <property type="entry name" value="Xyl_isomerase-like_sf"/>
</dbReference>
<dbReference type="Proteomes" id="UP000076079">
    <property type="component" value="Chromosome"/>
</dbReference>
<dbReference type="STRING" id="1855912.LuPra_02665"/>
<feature type="domain" description="Xylose isomerase-like TIM barrel" evidence="1">
    <location>
        <begin position="49"/>
        <end position="291"/>
    </location>
</feature>
<gene>
    <name evidence="2" type="ORF">LuPra_02665</name>
</gene>
<sequence>MANAFPKLHNAAWPGMVGKGGTEPGADPVISQDRMIELTANASVDGVTFDGIDLFLSLPHTDLDSTDDDLKKLAEKVGSKGLVIGSLVAPIWGGGGAFGTEEDRKNYLSALTKSCAIGKKLNDIGIRKYGIIRIDTANSPANFAKDPIENQKRNIATIKEAARIAESFGEKLAIEGEICWGGMHGWKSLLELLEGVGHPQTVGIQADMAHTLLFMLGYNAEEDALVPKGFNWEKDAFDKGYKALTDKLRPWVKDFHVAQNDATAFGSGSHDKTGRHCPVDDKNGKLDIPYHAGFWLRDNNKQHIDIKHMCWDGCMFPNSAMEQPETWNKILGAMNAVREKHGWN</sequence>
<keyword evidence="3" id="KW-1185">Reference proteome</keyword>
<dbReference type="PANTHER" id="PTHR12110:SF21">
    <property type="entry name" value="XYLOSE ISOMERASE-LIKE TIM BARREL DOMAIN-CONTAINING PROTEIN"/>
    <property type="match status" value="1"/>
</dbReference>
<dbReference type="GO" id="GO:0016853">
    <property type="term" value="F:isomerase activity"/>
    <property type="evidence" value="ECO:0007669"/>
    <property type="project" value="UniProtKB-KW"/>
</dbReference>
<keyword evidence="2" id="KW-0413">Isomerase</keyword>
<dbReference type="KEGG" id="abac:LuPra_02665"/>
<dbReference type="InterPro" id="IPR050312">
    <property type="entry name" value="IolE/XylAMocC-like"/>
</dbReference>
<evidence type="ECO:0000259" key="1">
    <source>
        <dbReference type="Pfam" id="PF01261"/>
    </source>
</evidence>
<dbReference type="AlphaFoldDB" id="A0A143PMY8"/>
<evidence type="ECO:0000313" key="2">
    <source>
        <dbReference type="EMBL" id="AMY09448.1"/>
    </source>
</evidence>
<dbReference type="PATRIC" id="fig|1813736.3.peg.2820"/>
<dbReference type="Pfam" id="PF01261">
    <property type="entry name" value="AP_endonuc_2"/>
    <property type="match status" value="1"/>
</dbReference>
<protein>
    <submittedName>
        <fullName evidence="2">Xylose isomerase-like TIM barrel</fullName>
    </submittedName>
</protein>
<dbReference type="Gene3D" id="3.20.20.150">
    <property type="entry name" value="Divalent-metal-dependent TIM barrel enzymes"/>
    <property type="match status" value="1"/>
</dbReference>
<accession>A0A143PMY8</accession>
<name>A0A143PMY8_LUTPR</name>
<dbReference type="InterPro" id="IPR013022">
    <property type="entry name" value="Xyl_isomerase-like_TIM-brl"/>
</dbReference>
<dbReference type="EMBL" id="CP015136">
    <property type="protein sequence ID" value="AMY09448.1"/>
    <property type="molecule type" value="Genomic_DNA"/>
</dbReference>
<proteinExistence type="predicted"/>
<reference evidence="2 3" key="1">
    <citation type="journal article" date="2016" name="Genome Announc.">
        <title>First Complete Genome Sequence of a Subdivision 6 Acidobacterium Strain.</title>
        <authorList>
            <person name="Huang S."/>
            <person name="Vieira S."/>
            <person name="Bunk B."/>
            <person name="Riedel T."/>
            <person name="Sproer C."/>
            <person name="Overmann J."/>
        </authorList>
    </citation>
    <scope>NUCLEOTIDE SEQUENCE [LARGE SCALE GENOMIC DNA]</scope>
    <source>
        <strain evidence="3">DSM 100886 HEG_-6_39</strain>
    </source>
</reference>
<organism evidence="2 3">
    <name type="scientific">Luteitalea pratensis</name>
    <dbReference type="NCBI Taxonomy" id="1855912"/>
    <lineage>
        <taxon>Bacteria</taxon>
        <taxon>Pseudomonadati</taxon>
        <taxon>Acidobacteriota</taxon>
        <taxon>Vicinamibacteria</taxon>
        <taxon>Vicinamibacterales</taxon>
        <taxon>Vicinamibacteraceae</taxon>
        <taxon>Luteitalea</taxon>
    </lineage>
</organism>
<dbReference type="SUPFAM" id="SSF51658">
    <property type="entry name" value="Xylose isomerase-like"/>
    <property type="match status" value="1"/>
</dbReference>
<reference evidence="3" key="2">
    <citation type="submission" date="2016-04" db="EMBL/GenBank/DDBJ databases">
        <title>First Complete Genome Sequence of a Subdivision 6 Acidobacterium.</title>
        <authorList>
            <person name="Huang S."/>
            <person name="Vieira S."/>
            <person name="Bunk B."/>
            <person name="Riedel T."/>
            <person name="Sproeer C."/>
            <person name="Overmann J."/>
        </authorList>
    </citation>
    <scope>NUCLEOTIDE SEQUENCE [LARGE SCALE GENOMIC DNA]</scope>
    <source>
        <strain evidence="3">DSM 100886 HEG_-6_39</strain>
    </source>
</reference>
<evidence type="ECO:0000313" key="3">
    <source>
        <dbReference type="Proteomes" id="UP000076079"/>
    </source>
</evidence>